<organism evidence="2 3">
    <name type="scientific">Albimonas pacifica</name>
    <dbReference type="NCBI Taxonomy" id="1114924"/>
    <lineage>
        <taxon>Bacteria</taxon>
        <taxon>Pseudomonadati</taxon>
        <taxon>Pseudomonadota</taxon>
        <taxon>Alphaproteobacteria</taxon>
        <taxon>Rhodobacterales</taxon>
        <taxon>Paracoccaceae</taxon>
        <taxon>Albimonas</taxon>
    </lineage>
</organism>
<dbReference type="SUPFAM" id="SSF55729">
    <property type="entry name" value="Acyl-CoA N-acyltransferases (Nat)"/>
    <property type="match status" value="1"/>
</dbReference>
<dbReference type="PROSITE" id="PS51186">
    <property type="entry name" value="GNAT"/>
    <property type="match status" value="1"/>
</dbReference>
<accession>A0A1I3FGF5</accession>
<sequence length="222" mass="24054">MAFFMAFSPPAPHFSRMEHVALHKSPGDVPPLMAMRRAGPDDADRIYEHLLRLSVEDRSLRFCGAVREPTLRRQAENVAAGYPAGLIACSPEPGEPVRGMIEAARIGQWAEVALSVEPAWRGAGLAPKMMLAAARWARLRGIHVLEALTLPENGAMRGLGRKLGARSRMDDGMIRQKFDVDTLLRDEPAAPALEAGVPPVGPVAHLASVTNHRPADLRRAAA</sequence>
<dbReference type="GO" id="GO:0016747">
    <property type="term" value="F:acyltransferase activity, transferring groups other than amino-acyl groups"/>
    <property type="evidence" value="ECO:0007669"/>
    <property type="project" value="InterPro"/>
</dbReference>
<dbReference type="InterPro" id="IPR016181">
    <property type="entry name" value="Acyl_CoA_acyltransferase"/>
</dbReference>
<protein>
    <submittedName>
        <fullName evidence="2">Acetyltransferase (GNAT) domain-containing protein</fullName>
    </submittedName>
</protein>
<dbReference type="AlphaFoldDB" id="A0A1I3FGF5"/>
<dbReference type="Gene3D" id="3.40.630.30">
    <property type="match status" value="1"/>
</dbReference>
<keyword evidence="2" id="KW-0808">Transferase</keyword>
<dbReference type="OrthoDB" id="7843527at2"/>
<evidence type="ECO:0000313" key="3">
    <source>
        <dbReference type="Proteomes" id="UP000199377"/>
    </source>
</evidence>
<dbReference type="Pfam" id="PF13302">
    <property type="entry name" value="Acetyltransf_3"/>
    <property type="match status" value="1"/>
</dbReference>
<dbReference type="Proteomes" id="UP000199377">
    <property type="component" value="Unassembled WGS sequence"/>
</dbReference>
<dbReference type="CDD" id="cd04301">
    <property type="entry name" value="NAT_SF"/>
    <property type="match status" value="1"/>
</dbReference>
<dbReference type="STRING" id="1114924.SAMN05216258_104270"/>
<gene>
    <name evidence="2" type="ORF">SAMN05216258_104270</name>
</gene>
<evidence type="ECO:0000259" key="1">
    <source>
        <dbReference type="PROSITE" id="PS51186"/>
    </source>
</evidence>
<proteinExistence type="predicted"/>
<name>A0A1I3FGF5_9RHOB</name>
<dbReference type="EMBL" id="FOQH01000004">
    <property type="protein sequence ID" value="SFI10280.1"/>
    <property type="molecule type" value="Genomic_DNA"/>
</dbReference>
<reference evidence="2 3" key="1">
    <citation type="submission" date="2016-10" db="EMBL/GenBank/DDBJ databases">
        <authorList>
            <person name="de Groot N.N."/>
        </authorList>
    </citation>
    <scope>NUCLEOTIDE SEQUENCE [LARGE SCALE GENOMIC DNA]</scope>
    <source>
        <strain evidence="2 3">CGMCC 1.11030</strain>
    </source>
</reference>
<keyword evidence="3" id="KW-1185">Reference proteome</keyword>
<feature type="domain" description="N-acetyltransferase" evidence="1">
    <location>
        <begin position="33"/>
        <end position="181"/>
    </location>
</feature>
<evidence type="ECO:0000313" key="2">
    <source>
        <dbReference type="EMBL" id="SFI10280.1"/>
    </source>
</evidence>
<dbReference type="InterPro" id="IPR000182">
    <property type="entry name" value="GNAT_dom"/>
</dbReference>